<protein>
    <submittedName>
        <fullName evidence="4">Uncharacterized protein</fullName>
    </submittedName>
</protein>
<organism evidence="4 5">
    <name type="scientific">Rhododendron simsii</name>
    <name type="common">Sims's rhododendron</name>
    <dbReference type="NCBI Taxonomy" id="118357"/>
    <lineage>
        <taxon>Eukaryota</taxon>
        <taxon>Viridiplantae</taxon>
        <taxon>Streptophyta</taxon>
        <taxon>Embryophyta</taxon>
        <taxon>Tracheophyta</taxon>
        <taxon>Spermatophyta</taxon>
        <taxon>Magnoliopsida</taxon>
        <taxon>eudicotyledons</taxon>
        <taxon>Gunneridae</taxon>
        <taxon>Pentapetalae</taxon>
        <taxon>asterids</taxon>
        <taxon>Ericales</taxon>
        <taxon>Ericaceae</taxon>
        <taxon>Ericoideae</taxon>
        <taxon>Rhodoreae</taxon>
        <taxon>Rhododendron</taxon>
    </lineage>
</organism>
<evidence type="ECO:0000313" key="4">
    <source>
        <dbReference type="EMBL" id="KAF7134359.1"/>
    </source>
</evidence>
<dbReference type="InterPro" id="IPR004332">
    <property type="entry name" value="Transposase_MuDR"/>
</dbReference>
<evidence type="ECO:0000256" key="1">
    <source>
        <dbReference type="SAM" id="MobiDB-lite"/>
    </source>
</evidence>
<dbReference type="Pfam" id="PF03108">
    <property type="entry name" value="DBD_Tnp_Mut"/>
    <property type="match status" value="1"/>
</dbReference>
<feature type="compositionally biased region" description="Low complexity" evidence="1">
    <location>
        <begin position="170"/>
        <end position="180"/>
    </location>
</feature>
<comment type="caution">
    <text evidence="4">The sequence shown here is derived from an EMBL/GenBank/DDBJ whole genome shotgun (WGS) entry which is preliminary data.</text>
</comment>
<dbReference type="EMBL" id="WJXA01000008">
    <property type="protein sequence ID" value="KAF7134359.1"/>
    <property type="molecule type" value="Genomic_DNA"/>
</dbReference>
<reference evidence="4" key="1">
    <citation type="submission" date="2019-11" db="EMBL/GenBank/DDBJ databases">
        <authorList>
            <person name="Liu Y."/>
            <person name="Hou J."/>
            <person name="Li T.-Q."/>
            <person name="Guan C.-H."/>
            <person name="Wu X."/>
            <person name="Wu H.-Z."/>
            <person name="Ling F."/>
            <person name="Zhang R."/>
            <person name="Shi X.-G."/>
            <person name="Ren J.-P."/>
            <person name="Chen E.-F."/>
            <person name="Sun J.-M."/>
        </authorList>
    </citation>
    <scope>NUCLEOTIDE SEQUENCE</scope>
    <source>
        <strain evidence="4">Adult_tree_wgs_1</strain>
        <tissue evidence="4">Leaves</tissue>
    </source>
</reference>
<evidence type="ECO:0000313" key="5">
    <source>
        <dbReference type="Proteomes" id="UP000626092"/>
    </source>
</evidence>
<name>A0A834GG20_RHOSS</name>
<keyword evidence="5" id="KW-1185">Reference proteome</keyword>
<dbReference type="AlphaFoldDB" id="A0A834GG20"/>
<sequence length="265" mass="30319">MNSSSEYFSIKLNHGGHIVRDIIEYCVGGTMSYVDYCDNDRISRIELQSMSREVGYVEKVALFCKVQSNGKWVFKKIQTDNDVTTMVQSLRNGLVEVFITDNNLEGLTSVEYNANVDIVIMNSVKMTMLCLMPNVDKDIEWCGVWQKKVVGSDIPHNCLSETESKEGDSSDGFMSFNSSSDEYRKDKPKFRKYRPVLGKVQHIIEEKMIFKNRSQCVEAVRQHAIVNEKTITFEKNDTDRVKAHCVAPWPWNILASSITSDRKTL</sequence>
<gene>
    <name evidence="4" type="ORF">RHSIM_Rhsim08G0151800</name>
</gene>
<dbReference type="OrthoDB" id="1683089at2759"/>
<feature type="domain" description="PB1-like" evidence="3">
    <location>
        <begin position="6"/>
        <end position="93"/>
    </location>
</feature>
<dbReference type="Proteomes" id="UP000626092">
    <property type="component" value="Unassembled WGS sequence"/>
</dbReference>
<proteinExistence type="predicted"/>
<evidence type="ECO:0000259" key="3">
    <source>
        <dbReference type="Pfam" id="PF26130"/>
    </source>
</evidence>
<dbReference type="Pfam" id="PF26130">
    <property type="entry name" value="PB1-like"/>
    <property type="match status" value="1"/>
</dbReference>
<accession>A0A834GG20</accession>
<feature type="domain" description="Transposase MuDR plant" evidence="2">
    <location>
        <begin position="210"/>
        <end position="258"/>
    </location>
</feature>
<feature type="region of interest" description="Disordered" evidence="1">
    <location>
        <begin position="160"/>
        <end position="184"/>
    </location>
</feature>
<evidence type="ECO:0000259" key="2">
    <source>
        <dbReference type="Pfam" id="PF03108"/>
    </source>
</evidence>
<dbReference type="InterPro" id="IPR058594">
    <property type="entry name" value="PB1-like_dom_pln"/>
</dbReference>